<feature type="transmembrane region" description="Helical" evidence="2">
    <location>
        <begin position="516"/>
        <end position="540"/>
    </location>
</feature>
<dbReference type="InterPro" id="IPR025291">
    <property type="entry name" value="DUF4153"/>
</dbReference>
<evidence type="ECO:0000256" key="2">
    <source>
        <dbReference type="SAM" id="Phobius"/>
    </source>
</evidence>
<feature type="transmembrane region" description="Helical" evidence="2">
    <location>
        <begin position="203"/>
        <end position="220"/>
    </location>
</feature>
<dbReference type="Pfam" id="PF13687">
    <property type="entry name" value="DUF4153"/>
    <property type="match status" value="1"/>
</dbReference>
<accession>A0ABW6P391</accession>
<feature type="transmembrane region" description="Helical" evidence="2">
    <location>
        <begin position="291"/>
        <end position="308"/>
    </location>
</feature>
<evidence type="ECO:0000256" key="1">
    <source>
        <dbReference type="SAM" id="MobiDB-lite"/>
    </source>
</evidence>
<keyword evidence="2" id="KW-0812">Transmembrane</keyword>
<gene>
    <name evidence="3" type="ORF">ACFYU5_12540</name>
</gene>
<feature type="transmembrane region" description="Helical" evidence="2">
    <location>
        <begin position="176"/>
        <end position="197"/>
    </location>
</feature>
<dbReference type="Proteomes" id="UP001601442">
    <property type="component" value="Unassembled WGS sequence"/>
</dbReference>
<protein>
    <submittedName>
        <fullName evidence="3">DUF4153 domain-containing protein</fullName>
    </submittedName>
</protein>
<name>A0ABW6P391_9NOCA</name>
<feature type="transmembrane region" description="Helical" evidence="2">
    <location>
        <begin position="320"/>
        <end position="343"/>
    </location>
</feature>
<feature type="transmembrane region" description="Helical" evidence="2">
    <location>
        <begin position="451"/>
        <end position="470"/>
    </location>
</feature>
<proteinExistence type="predicted"/>
<evidence type="ECO:0000313" key="3">
    <source>
        <dbReference type="EMBL" id="MFF0497229.1"/>
    </source>
</evidence>
<organism evidence="3 4">
    <name type="scientific">Nocardia aobensis</name>
    <dbReference type="NCBI Taxonomy" id="257277"/>
    <lineage>
        <taxon>Bacteria</taxon>
        <taxon>Bacillati</taxon>
        <taxon>Actinomycetota</taxon>
        <taxon>Actinomycetes</taxon>
        <taxon>Mycobacteriales</taxon>
        <taxon>Nocardiaceae</taxon>
        <taxon>Nocardia</taxon>
    </lineage>
</organism>
<comment type="caution">
    <text evidence="3">The sequence shown here is derived from an EMBL/GenBank/DDBJ whole genome shotgun (WGS) entry which is preliminary data.</text>
</comment>
<feature type="transmembrane region" description="Helical" evidence="2">
    <location>
        <begin position="363"/>
        <end position="386"/>
    </location>
</feature>
<feature type="compositionally biased region" description="Low complexity" evidence="1">
    <location>
        <begin position="98"/>
        <end position="114"/>
    </location>
</feature>
<reference evidence="3 4" key="1">
    <citation type="submission" date="2024-10" db="EMBL/GenBank/DDBJ databases">
        <title>The Natural Products Discovery Center: Release of the First 8490 Sequenced Strains for Exploring Actinobacteria Biosynthetic Diversity.</title>
        <authorList>
            <person name="Kalkreuter E."/>
            <person name="Kautsar S.A."/>
            <person name="Yang D."/>
            <person name="Bader C.D."/>
            <person name="Teijaro C.N."/>
            <person name="Fluegel L."/>
            <person name="Davis C.M."/>
            <person name="Simpson J.R."/>
            <person name="Lauterbach L."/>
            <person name="Steele A.D."/>
            <person name="Gui C."/>
            <person name="Meng S."/>
            <person name="Li G."/>
            <person name="Viehrig K."/>
            <person name="Ye F."/>
            <person name="Su P."/>
            <person name="Kiefer A.F."/>
            <person name="Nichols A."/>
            <person name="Cepeda A.J."/>
            <person name="Yan W."/>
            <person name="Fan B."/>
            <person name="Jiang Y."/>
            <person name="Adhikari A."/>
            <person name="Zheng C.-J."/>
            <person name="Schuster L."/>
            <person name="Cowan T.M."/>
            <person name="Smanski M.J."/>
            <person name="Chevrette M.G."/>
            <person name="De Carvalho L.P.S."/>
            <person name="Shen B."/>
        </authorList>
    </citation>
    <scope>NUCLEOTIDE SEQUENCE [LARGE SCALE GENOMIC DNA]</scope>
    <source>
        <strain evidence="3 4">NPDC004119</strain>
    </source>
</reference>
<feature type="region of interest" description="Disordered" evidence="1">
    <location>
        <begin position="1"/>
        <end position="170"/>
    </location>
</feature>
<dbReference type="EMBL" id="JBIAMT010000002">
    <property type="protein sequence ID" value="MFF0497229.1"/>
    <property type="molecule type" value="Genomic_DNA"/>
</dbReference>
<sequence length="638" mass="66881">MPEEPTPDRTRTPEPVDSAAHDRPVRSGASSDPERHETPPELDGPMGPGAPEVSDDQAKPAPASSPAGAAKRAAPEPGSSAATTVRNDPGDTTGGASHDFSTAGASAAAGHSDTPVWSRNAGTAAVVMDPPRWGPTDDRLNADSGAWLPGQTPGPEQWAAGGPGSAQPVPPRRRRVVYPAGVLPAAGVAGLVAAATVSLDRPGIGWLLAGSATAVAVGTVHRRATNRSETPPERRIRPGRWWAAAALALLAVGTFRAAGWLFVLCLIAAAVCGSLAVVGRPSARGVLHDAIAVPLASAGALAWVYAAQGRRRGMAGARHWRLGASVVATVVILAVFVPLLAGADATFAAIVTGLVPRMDAATTTRWIVLFLLAGTATLSALYLLAGPLAPADAQSRPAKRTLARPEWALPVGALTVLFASFLGAQLVALFGGDDYVQRTAGLTYADYARSGFWQLAAVTLLTLAVILPVLHRATRDSATDRIWLRGLLGTISGLTMVIIASALGRMWTYQQAYGFTVLRLLVGTCELWLGVVYLLVIVAVLRLETAWLPRTTLATAVAALLALAVANPEALVASENIDRWQRGEELDVDYLSGLSADIVPVLDRLPAPIRLDLRQRLTHREDDETWNSWNLARMRAGE</sequence>
<feature type="compositionally biased region" description="Low complexity" evidence="1">
    <location>
        <begin position="59"/>
        <end position="78"/>
    </location>
</feature>
<keyword evidence="2" id="KW-1133">Transmembrane helix</keyword>
<feature type="compositionally biased region" description="Basic and acidic residues" evidence="1">
    <location>
        <begin position="1"/>
        <end position="25"/>
    </location>
</feature>
<evidence type="ECO:0000313" key="4">
    <source>
        <dbReference type="Proteomes" id="UP001601442"/>
    </source>
</evidence>
<feature type="transmembrane region" description="Helical" evidence="2">
    <location>
        <begin position="407"/>
        <end position="431"/>
    </location>
</feature>
<dbReference type="RefSeq" id="WP_387393588.1">
    <property type="nucleotide sequence ID" value="NZ_JBIAMT010000002.1"/>
</dbReference>
<keyword evidence="4" id="KW-1185">Reference proteome</keyword>
<feature type="transmembrane region" description="Helical" evidence="2">
    <location>
        <begin position="482"/>
        <end position="504"/>
    </location>
</feature>
<feature type="transmembrane region" description="Helical" evidence="2">
    <location>
        <begin position="241"/>
        <end position="271"/>
    </location>
</feature>
<keyword evidence="2" id="KW-0472">Membrane</keyword>